<name>A0A5N0TI60_9MICO</name>
<feature type="transmembrane region" description="Helical" evidence="1">
    <location>
        <begin position="105"/>
        <end position="129"/>
    </location>
</feature>
<feature type="transmembrane region" description="Helical" evidence="1">
    <location>
        <begin position="72"/>
        <end position="93"/>
    </location>
</feature>
<keyword evidence="3" id="KW-1185">Reference proteome</keyword>
<dbReference type="Pfam" id="PF11139">
    <property type="entry name" value="SfLAP"/>
    <property type="match status" value="1"/>
</dbReference>
<feature type="transmembrane region" description="Helical" evidence="1">
    <location>
        <begin position="6"/>
        <end position="28"/>
    </location>
</feature>
<feature type="transmembrane region" description="Helical" evidence="1">
    <location>
        <begin position="199"/>
        <end position="219"/>
    </location>
</feature>
<dbReference type="Proteomes" id="UP000326838">
    <property type="component" value="Unassembled WGS sequence"/>
</dbReference>
<gene>
    <name evidence="2" type="ORF">F6B40_09895</name>
</gene>
<keyword evidence="1" id="KW-1133">Transmembrane helix</keyword>
<accession>A0A5N0TI60</accession>
<proteinExistence type="predicted"/>
<organism evidence="2 3">
    <name type="scientific">Microbacterium caowuchunii</name>
    <dbReference type="NCBI Taxonomy" id="2614638"/>
    <lineage>
        <taxon>Bacteria</taxon>
        <taxon>Bacillati</taxon>
        <taxon>Actinomycetota</taxon>
        <taxon>Actinomycetes</taxon>
        <taxon>Micrococcales</taxon>
        <taxon>Microbacteriaceae</taxon>
        <taxon>Microbacterium</taxon>
    </lineage>
</organism>
<dbReference type="EMBL" id="VYUY01000012">
    <property type="protein sequence ID" value="KAA9132999.1"/>
    <property type="molecule type" value="Genomic_DNA"/>
</dbReference>
<sequence>MLAVLADLLTIGVGVAISPIAIVTVILLATAGKGRTTGTAFVLGCYAFAVLFLTILVVIGRAARTDEPESGAHITVDVVEIVLGLILLVLAVLQWRKRSSHEPPAWMAKLDGLTVVNAFIVGMLISGPLSPKDLPLLVAAGGRISQASLALWEIVAVILIFSLIGIAAILVPWIISVISPGSVEARLSGVRTWLMANHAVIMTLLFLLLGVKLIGAGVADLATLGGGS</sequence>
<evidence type="ECO:0000313" key="2">
    <source>
        <dbReference type="EMBL" id="KAA9132999.1"/>
    </source>
</evidence>
<dbReference type="InterPro" id="IPR021315">
    <property type="entry name" value="Gap/Sap"/>
</dbReference>
<keyword evidence="1" id="KW-0812">Transmembrane</keyword>
<keyword evidence="1" id="KW-0472">Membrane</keyword>
<comment type="caution">
    <text evidence="2">The sequence shown here is derived from an EMBL/GenBank/DDBJ whole genome shotgun (WGS) entry which is preliminary data.</text>
</comment>
<reference evidence="3" key="1">
    <citation type="submission" date="2019-09" db="EMBL/GenBank/DDBJ databases">
        <title>Mumia zhuanghuii sp. nov. isolated from the intestinal contents of plateau pika (Ochotona curzoniae) in the Qinghai-Tibet plateau of China.</title>
        <authorList>
            <person name="Tian Z."/>
        </authorList>
    </citation>
    <scope>NUCLEOTIDE SEQUENCE [LARGE SCALE GENOMIC DNA]</scope>
    <source>
        <strain evidence="3">L-033</strain>
    </source>
</reference>
<dbReference type="RefSeq" id="WP_150893545.1">
    <property type="nucleotide sequence ID" value="NZ_VYUY01000012.1"/>
</dbReference>
<protein>
    <submittedName>
        <fullName evidence="2">GAP family protein</fullName>
    </submittedName>
</protein>
<evidence type="ECO:0000256" key="1">
    <source>
        <dbReference type="SAM" id="Phobius"/>
    </source>
</evidence>
<evidence type="ECO:0000313" key="3">
    <source>
        <dbReference type="Proteomes" id="UP000326838"/>
    </source>
</evidence>
<feature type="transmembrane region" description="Helical" evidence="1">
    <location>
        <begin position="149"/>
        <end position="178"/>
    </location>
</feature>
<dbReference type="AlphaFoldDB" id="A0A5N0TI60"/>
<feature type="transmembrane region" description="Helical" evidence="1">
    <location>
        <begin position="40"/>
        <end position="60"/>
    </location>
</feature>